<name>A0A914RRQ6_PAREQ</name>
<proteinExistence type="predicted"/>
<dbReference type="WBParaSite" id="PEQ_0000751301-mRNA-1">
    <property type="protein sequence ID" value="PEQ_0000751301-mRNA-1"/>
    <property type="gene ID" value="PEQ_0000751301"/>
</dbReference>
<accession>A0A914RRQ6</accession>
<evidence type="ECO:0000313" key="2">
    <source>
        <dbReference type="WBParaSite" id="PEQ_0000751301-mRNA-1"/>
    </source>
</evidence>
<evidence type="ECO:0000313" key="1">
    <source>
        <dbReference type="Proteomes" id="UP000887564"/>
    </source>
</evidence>
<organism evidence="1 2">
    <name type="scientific">Parascaris equorum</name>
    <name type="common">Equine roundworm</name>
    <dbReference type="NCBI Taxonomy" id="6256"/>
    <lineage>
        <taxon>Eukaryota</taxon>
        <taxon>Metazoa</taxon>
        <taxon>Ecdysozoa</taxon>
        <taxon>Nematoda</taxon>
        <taxon>Chromadorea</taxon>
        <taxon>Rhabditida</taxon>
        <taxon>Spirurina</taxon>
        <taxon>Ascaridomorpha</taxon>
        <taxon>Ascaridoidea</taxon>
        <taxon>Ascarididae</taxon>
        <taxon>Parascaris</taxon>
    </lineage>
</organism>
<protein>
    <submittedName>
        <fullName evidence="2">GPI mannosyltransferase 2</fullName>
    </submittedName>
</protein>
<sequence length="50" mass="5941">MIVFGVPLWWHTTSTYRIAFRNFAPEQHITIPNYVPHLLRRLLSNLYSIG</sequence>
<dbReference type="Proteomes" id="UP000887564">
    <property type="component" value="Unplaced"/>
</dbReference>
<dbReference type="AlphaFoldDB" id="A0A914RRQ6"/>
<keyword evidence="1" id="KW-1185">Reference proteome</keyword>
<reference evidence="2" key="1">
    <citation type="submission" date="2022-11" db="UniProtKB">
        <authorList>
            <consortium name="WormBaseParasite"/>
        </authorList>
    </citation>
    <scope>IDENTIFICATION</scope>
</reference>